<reference evidence="2 3" key="1">
    <citation type="submission" date="2019-05" db="EMBL/GenBank/DDBJ databases">
        <title>Another draft genome of Portunus trituberculatus and its Hox gene families provides insights of decapod evolution.</title>
        <authorList>
            <person name="Jeong J.-H."/>
            <person name="Song I."/>
            <person name="Kim S."/>
            <person name="Choi T."/>
            <person name="Kim D."/>
            <person name="Ryu S."/>
            <person name="Kim W."/>
        </authorList>
    </citation>
    <scope>NUCLEOTIDE SEQUENCE [LARGE SCALE GENOMIC DNA]</scope>
    <source>
        <tissue evidence="2">Muscle</tissue>
    </source>
</reference>
<dbReference type="EMBL" id="VSRR010133717">
    <property type="protein sequence ID" value="MPD02910.1"/>
    <property type="molecule type" value="Genomic_DNA"/>
</dbReference>
<evidence type="ECO:0000313" key="3">
    <source>
        <dbReference type="Proteomes" id="UP000324222"/>
    </source>
</evidence>
<accession>A0A5B7K772</accession>
<evidence type="ECO:0000313" key="2">
    <source>
        <dbReference type="EMBL" id="MPD02910.1"/>
    </source>
</evidence>
<feature type="compositionally biased region" description="Low complexity" evidence="1">
    <location>
        <begin position="79"/>
        <end position="95"/>
    </location>
</feature>
<gene>
    <name evidence="2" type="ORF">E2C01_098519</name>
</gene>
<sequence length="206" mass="21770">MVTSLDWEAELSRVATFPLAGGQSPTHAREQGTPAAANERVWLALWAGEDGNVGRGAAIRSGGNRRTWRARLRQSLGTGVVARRSGVSRSPPRSATNPHRAHTHPPPVHPGAALASQVTESVAGVSGVGVDVQCAGHGGLLVEEEERCVAATDMVLDWTDPTPPPPPPHHHHNHHPHHLTAATTTTATAAMASHLQYSEDQVSSWA</sequence>
<feature type="region of interest" description="Disordered" evidence="1">
    <location>
        <begin position="158"/>
        <end position="179"/>
    </location>
</feature>
<name>A0A5B7K772_PORTR</name>
<feature type="region of interest" description="Disordered" evidence="1">
    <location>
        <begin position="78"/>
        <end position="112"/>
    </location>
</feature>
<keyword evidence="3" id="KW-1185">Reference proteome</keyword>
<dbReference type="AlphaFoldDB" id="A0A5B7K772"/>
<evidence type="ECO:0000256" key="1">
    <source>
        <dbReference type="SAM" id="MobiDB-lite"/>
    </source>
</evidence>
<dbReference type="Proteomes" id="UP000324222">
    <property type="component" value="Unassembled WGS sequence"/>
</dbReference>
<organism evidence="2 3">
    <name type="scientific">Portunus trituberculatus</name>
    <name type="common">Swimming crab</name>
    <name type="synonym">Neptunus trituberculatus</name>
    <dbReference type="NCBI Taxonomy" id="210409"/>
    <lineage>
        <taxon>Eukaryota</taxon>
        <taxon>Metazoa</taxon>
        <taxon>Ecdysozoa</taxon>
        <taxon>Arthropoda</taxon>
        <taxon>Crustacea</taxon>
        <taxon>Multicrustacea</taxon>
        <taxon>Malacostraca</taxon>
        <taxon>Eumalacostraca</taxon>
        <taxon>Eucarida</taxon>
        <taxon>Decapoda</taxon>
        <taxon>Pleocyemata</taxon>
        <taxon>Brachyura</taxon>
        <taxon>Eubrachyura</taxon>
        <taxon>Portunoidea</taxon>
        <taxon>Portunidae</taxon>
        <taxon>Portuninae</taxon>
        <taxon>Portunus</taxon>
    </lineage>
</organism>
<feature type="compositionally biased region" description="Basic residues" evidence="1">
    <location>
        <begin position="168"/>
        <end position="178"/>
    </location>
</feature>
<protein>
    <submittedName>
        <fullName evidence="2">Uncharacterized protein</fullName>
    </submittedName>
</protein>
<comment type="caution">
    <text evidence="2">The sequence shown here is derived from an EMBL/GenBank/DDBJ whole genome shotgun (WGS) entry which is preliminary data.</text>
</comment>
<proteinExistence type="predicted"/>